<dbReference type="EMBL" id="JABSTR010000008">
    <property type="protein sequence ID" value="KAH9376638.1"/>
    <property type="molecule type" value="Genomic_DNA"/>
</dbReference>
<evidence type="ECO:0000313" key="3">
    <source>
        <dbReference type="Proteomes" id="UP000821853"/>
    </source>
</evidence>
<accession>A0A9J6GDY5</accession>
<protein>
    <submittedName>
        <fullName evidence="2">Uncharacterized protein</fullName>
    </submittedName>
</protein>
<gene>
    <name evidence="2" type="ORF">HPB48_005849</name>
</gene>
<name>A0A9J6GDY5_HAELO</name>
<reference evidence="2 3" key="1">
    <citation type="journal article" date="2020" name="Cell">
        <title>Large-Scale Comparative Analyses of Tick Genomes Elucidate Their Genetic Diversity and Vector Capacities.</title>
        <authorList>
            <consortium name="Tick Genome and Microbiome Consortium (TIGMIC)"/>
            <person name="Jia N."/>
            <person name="Wang J."/>
            <person name="Shi W."/>
            <person name="Du L."/>
            <person name="Sun Y."/>
            <person name="Zhan W."/>
            <person name="Jiang J.F."/>
            <person name="Wang Q."/>
            <person name="Zhang B."/>
            <person name="Ji P."/>
            <person name="Bell-Sakyi L."/>
            <person name="Cui X.M."/>
            <person name="Yuan T.T."/>
            <person name="Jiang B.G."/>
            <person name="Yang W.F."/>
            <person name="Lam T.T."/>
            <person name="Chang Q.C."/>
            <person name="Ding S.J."/>
            <person name="Wang X.J."/>
            <person name="Zhu J.G."/>
            <person name="Ruan X.D."/>
            <person name="Zhao L."/>
            <person name="Wei J.T."/>
            <person name="Ye R.Z."/>
            <person name="Que T.C."/>
            <person name="Du C.H."/>
            <person name="Zhou Y.H."/>
            <person name="Cheng J.X."/>
            <person name="Dai P.F."/>
            <person name="Guo W.B."/>
            <person name="Han X.H."/>
            <person name="Huang E.J."/>
            <person name="Li L.F."/>
            <person name="Wei W."/>
            <person name="Gao Y.C."/>
            <person name="Liu J.Z."/>
            <person name="Shao H.Z."/>
            <person name="Wang X."/>
            <person name="Wang C.C."/>
            <person name="Yang T.C."/>
            <person name="Huo Q.B."/>
            <person name="Li W."/>
            <person name="Chen H.Y."/>
            <person name="Chen S.E."/>
            <person name="Zhou L.G."/>
            <person name="Ni X.B."/>
            <person name="Tian J.H."/>
            <person name="Sheng Y."/>
            <person name="Liu T."/>
            <person name="Pan Y.S."/>
            <person name="Xia L.Y."/>
            <person name="Li J."/>
            <person name="Zhao F."/>
            <person name="Cao W.C."/>
        </authorList>
    </citation>
    <scope>NUCLEOTIDE SEQUENCE [LARGE SCALE GENOMIC DNA]</scope>
    <source>
        <strain evidence="2">HaeL-2018</strain>
    </source>
</reference>
<evidence type="ECO:0000256" key="1">
    <source>
        <dbReference type="SAM" id="MobiDB-lite"/>
    </source>
</evidence>
<proteinExistence type="predicted"/>
<comment type="caution">
    <text evidence="2">The sequence shown here is derived from an EMBL/GenBank/DDBJ whole genome shotgun (WGS) entry which is preliminary data.</text>
</comment>
<evidence type="ECO:0000313" key="2">
    <source>
        <dbReference type="EMBL" id="KAH9376638.1"/>
    </source>
</evidence>
<dbReference type="AlphaFoldDB" id="A0A9J6GDY5"/>
<feature type="region of interest" description="Disordered" evidence="1">
    <location>
        <begin position="1"/>
        <end position="32"/>
    </location>
</feature>
<dbReference type="Proteomes" id="UP000821853">
    <property type="component" value="Unassembled WGS sequence"/>
</dbReference>
<keyword evidence="3" id="KW-1185">Reference proteome</keyword>
<organism evidence="2 3">
    <name type="scientific">Haemaphysalis longicornis</name>
    <name type="common">Bush tick</name>
    <dbReference type="NCBI Taxonomy" id="44386"/>
    <lineage>
        <taxon>Eukaryota</taxon>
        <taxon>Metazoa</taxon>
        <taxon>Ecdysozoa</taxon>
        <taxon>Arthropoda</taxon>
        <taxon>Chelicerata</taxon>
        <taxon>Arachnida</taxon>
        <taxon>Acari</taxon>
        <taxon>Parasitiformes</taxon>
        <taxon>Ixodida</taxon>
        <taxon>Ixodoidea</taxon>
        <taxon>Ixodidae</taxon>
        <taxon>Haemaphysalinae</taxon>
        <taxon>Haemaphysalis</taxon>
    </lineage>
</organism>
<dbReference type="VEuPathDB" id="VectorBase:HLOH_041516"/>
<sequence length="116" mass="12576">MRSAGGPARGNKTQQGIERESTGAEDSSQSRCFRRCSQARQRGEGGEGLRCGGRLKPKSARQIRPYTHTCSLLDRAYKGELIRSIQSGDHGATADRRIAASASFATSFPRGRFSSL</sequence>